<accession>A0A0R0LYE9</accession>
<protein>
    <recommendedName>
        <fullName evidence="7">tRNA (guanine(26)-N(2))-dimethyltransferase</fullName>
        <ecNumber evidence="7">2.1.1.216</ecNumber>
    </recommendedName>
    <alternativeName>
        <fullName evidence="10">tRNA 2,2-dimethylguanosine-26 methyltransferase</fullName>
    </alternativeName>
    <alternativeName>
        <fullName evidence="9">tRNA(guanine-26,N(2)-N(2)) methyltransferase</fullName>
    </alternativeName>
    <alternativeName>
        <fullName evidence="11">tRNA(m(2,2)G26)dimethyltransferase</fullName>
    </alternativeName>
</protein>
<dbReference type="OrthoDB" id="6349953at2759"/>
<comment type="catalytic activity">
    <reaction evidence="8">
        <text>guanosine(26) in tRNA + 2 S-adenosyl-L-methionine = N(2)-dimethylguanosine(26) in tRNA + 2 S-adenosyl-L-homocysteine + 2 H(+)</text>
        <dbReference type="Rhea" id="RHEA:43140"/>
        <dbReference type="Rhea" id="RHEA-COMP:10359"/>
        <dbReference type="Rhea" id="RHEA-COMP:10360"/>
        <dbReference type="ChEBI" id="CHEBI:15378"/>
        <dbReference type="ChEBI" id="CHEBI:57856"/>
        <dbReference type="ChEBI" id="CHEBI:59789"/>
        <dbReference type="ChEBI" id="CHEBI:74269"/>
        <dbReference type="ChEBI" id="CHEBI:74513"/>
        <dbReference type="EC" id="2.1.1.216"/>
    </reaction>
</comment>
<comment type="caution">
    <text evidence="13">The sequence shown here is derived from an EMBL/GenBank/DDBJ whole genome shotgun (WGS) entry which is preliminary data.</text>
</comment>
<dbReference type="VEuPathDB" id="MicrosporidiaDB:M153_88740001"/>
<dbReference type="InterPro" id="IPR029063">
    <property type="entry name" value="SAM-dependent_MTases_sf"/>
</dbReference>
<dbReference type="InterPro" id="IPR042296">
    <property type="entry name" value="tRNA_met_Trm1_C"/>
</dbReference>
<keyword evidence="1 12" id="KW-0820">tRNA-binding</keyword>
<evidence type="ECO:0000256" key="9">
    <source>
        <dbReference type="ARBA" id="ARBA00077143"/>
    </source>
</evidence>
<proteinExistence type="inferred from homology"/>
<dbReference type="Proteomes" id="UP000051530">
    <property type="component" value="Unassembled WGS sequence"/>
</dbReference>
<dbReference type="GO" id="GO:0000049">
    <property type="term" value="F:tRNA binding"/>
    <property type="evidence" value="ECO:0007669"/>
    <property type="project" value="UniProtKB-UniRule"/>
</dbReference>
<keyword evidence="6 12" id="KW-0694">RNA-binding</keyword>
<dbReference type="InterPro" id="IPR002905">
    <property type="entry name" value="Trm1"/>
</dbReference>
<dbReference type="EC" id="2.1.1.216" evidence="7"/>
<evidence type="ECO:0000256" key="2">
    <source>
        <dbReference type="ARBA" id="ARBA00022603"/>
    </source>
</evidence>
<evidence type="ECO:0000256" key="12">
    <source>
        <dbReference type="PROSITE-ProRule" id="PRU00958"/>
    </source>
</evidence>
<evidence type="ECO:0000313" key="13">
    <source>
        <dbReference type="EMBL" id="KRH92255.1"/>
    </source>
</evidence>
<reference evidence="13 14" key="1">
    <citation type="submission" date="2015-07" db="EMBL/GenBank/DDBJ databases">
        <title>The genome of Pseudoloma neurophilia, a relevant intracellular parasite of the zebrafish.</title>
        <authorList>
            <person name="Ndikumana S."/>
            <person name="Pelin A."/>
            <person name="Sanders J."/>
            <person name="Corradi N."/>
        </authorList>
    </citation>
    <scope>NUCLEOTIDE SEQUENCE [LARGE SCALE GENOMIC DNA]</scope>
    <source>
        <strain evidence="13 14">MK1</strain>
    </source>
</reference>
<dbReference type="EMBL" id="LGUB01001075">
    <property type="protein sequence ID" value="KRH92255.1"/>
    <property type="molecule type" value="Genomic_DNA"/>
</dbReference>
<evidence type="ECO:0000256" key="6">
    <source>
        <dbReference type="ARBA" id="ARBA00022884"/>
    </source>
</evidence>
<dbReference type="PANTHER" id="PTHR10631">
    <property type="entry name" value="N 2 ,N 2 -DIMETHYLGUANOSINE TRNA METHYLTRANSFERASE"/>
    <property type="match status" value="1"/>
</dbReference>
<evidence type="ECO:0000256" key="5">
    <source>
        <dbReference type="ARBA" id="ARBA00022694"/>
    </source>
</evidence>
<keyword evidence="2 12" id="KW-0489">Methyltransferase</keyword>
<keyword evidence="3 12" id="KW-0808">Transferase</keyword>
<dbReference type="Gene3D" id="3.40.50.150">
    <property type="entry name" value="Vaccinia Virus protein VP39"/>
    <property type="match status" value="1"/>
</dbReference>
<keyword evidence="5 12" id="KW-0819">tRNA processing</keyword>
<dbReference type="PANTHER" id="PTHR10631:SF3">
    <property type="entry name" value="TRNA (GUANINE(26)-N(2))-DIMETHYLTRANSFERASE"/>
    <property type="match status" value="1"/>
</dbReference>
<name>A0A0R0LYE9_9MICR</name>
<evidence type="ECO:0000256" key="1">
    <source>
        <dbReference type="ARBA" id="ARBA00022555"/>
    </source>
</evidence>
<evidence type="ECO:0000256" key="4">
    <source>
        <dbReference type="ARBA" id="ARBA00022691"/>
    </source>
</evidence>
<evidence type="ECO:0000313" key="14">
    <source>
        <dbReference type="Proteomes" id="UP000051530"/>
    </source>
</evidence>
<gene>
    <name evidence="13" type="ORF">M153_88740001</name>
</gene>
<dbReference type="PROSITE" id="PS51626">
    <property type="entry name" value="SAM_MT_TRM1"/>
    <property type="match status" value="1"/>
</dbReference>
<dbReference type="GO" id="GO:0160104">
    <property type="term" value="F:tRNA (guanine(26)-N2)-dimethyltransferase activity"/>
    <property type="evidence" value="ECO:0007669"/>
    <property type="project" value="UniProtKB-EC"/>
</dbReference>
<keyword evidence="4 12" id="KW-0949">S-adenosyl-L-methionine</keyword>
<evidence type="ECO:0000256" key="3">
    <source>
        <dbReference type="ARBA" id="ARBA00022679"/>
    </source>
</evidence>
<sequence>DSKLKLKKSADKRVFLTNQNCDSLMANNSNFFHVIDIDPFGSFSAHVPFALKSIKHDGLLCLTATDTAVLFKNRLKCRMKYDTLINKTPWFAEMGLRAAISYIARQAAINEMAIEPVLSLSVDFYIRIFIRIKRNKTSAKKCLESLNYFYTCQCGYFLQLDRQGGIGNKNSKSCDQSEESKNVFNKNKCPICFQSLVLCGPLWTGKLHDLNFVESLPESEDKRVQNYLKMIKQEKSALFYHSISKISKLLKMDCPPMLVILSELLKRGYLVSFSHCMANAVKTDCPYTEMIKIFKENLLNSKNNKEFDPEAIKMCNTKYNREIMNMNGGPGSRYKKNK</sequence>
<comment type="similarity">
    <text evidence="12">Belongs to the class I-like SAM-binding methyltransferase superfamily. Trm1 family.</text>
</comment>
<dbReference type="AlphaFoldDB" id="A0A0R0LYE9"/>
<organism evidence="13 14">
    <name type="scientific">Pseudoloma neurophilia</name>
    <dbReference type="NCBI Taxonomy" id="146866"/>
    <lineage>
        <taxon>Eukaryota</taxon>
        <taxon>Fungi</taxon>
        <taxon>Fungi incertae sedis</taxon>
        <taxon>Microsporidia</taxon>
        <taxon>Pseudoloma</taxon>
    </lineage>
</organism>
<feature type="non-terminal residue" evidence="13">
    <location>
        <position position="1"/>
    </location>
</feature>
<dbReference type="Gene3D" id="3.30.56.70">
    <property type="entry name" value="N2,N2-dimethylguanosine tRNA methyltransferase, C-terminal domain"/>
    <property type="match status" value="1"/>
</dbReference>
<keyword evidence="14" id="KW-1185">Reference proteome</keyword>
<dbReference type="Pfam" id="PF02005">
    <property type="entry name" value="TRM"/>
    <property type="match status" value="1"/>
</dbReference>
<evidence type="ECO:0000256" key="8">
    <source>
        <dbReference type="ARBA" id="ARBA00051897"/>
    </source>
</evidence>
<dbReference type="SUPFAM" id="SSF53335">
    <property type="entry name" value="S-adenosyl-L-methionine-dependent methyltransferases"/>
    <property type="match status" value="1"/>
</dbReference>
<dbReference type="GO" id="GO:0002940">
    <property type="term" value="P:tRNA N2-guanine methylation"/>
    <property type="evidence" value="ECO:0007669"/>
    <property type="project" value="TreeGrafter"/>
</dbReference>
<evidence type="ECO:0000256" key="10">
    <source>
        <dbReference type="ARBA" id="ARBA00082896"/>
    </source>
</evidence>
<evidence type="ECO:0000256" key="7">
    <source>
        <dbReference type="ARBA" id="ARBA00039099"/>
    </source>
</evidence>
<evidence type="ECO:0000256" key="11">
    <source>
        <dbReference type="ARBA" id="ARBA00083299"/>
    </source>
</evidence>
<dbReference type="FunFam" id="3.30.56.70:FF:000001">
    <property type="entry name" value="tRNA (guanine(26)-N(2))-dimethyltransferase"/>
    <property type="match status" value="1"/>
</dbReference>